<dbReference type="InterPro" id="IPR001223">
    <property type="entry name" value="Glyco_hydro18_cat"/>
</dbReference>
<dbReference type="PROSITE" id="PS51910">
    <property type="entry name" value="GH18_2"/>
    <property type="match status" value="1"/>
</dbReference>
<dbReference type="InterPro" id="IPR017853">
    <property type="entry name" value="GH"/>
</dbReference>
<dbReference type="Gene3D" id="3.20.20.80">
    <property type="entry name" value="Glycosidases"/>
    <property type="match status" value="1"/>
</dbReference>
<evidence type="ECO:0000259" key="6">
    <source>
        <dbReference type="PROSITE" id="PS51910"/>
    </source>
</evidence>
<dbReference type="Pfam" id="PF00704">
    <property type="entry name" value="Glyco_hydro_18"/>
    <property type="match status" value="1"/>
</dbReference>
<dbReference type="CDD" id="cd06544">
    <property type="entry name" value="GH18_narbonin"/>
    <property type="match status" value="1"/>
</dbReference>
<evidence type="ECO:0000256" key="5">
    <source>
        <dbReference type="SAM" id="SignalP"/>
    </source>
</evidence>
<comment type="similarity">
    <text evidence="4">Belongs to the glycosyl hydrolase 18 family.</text>
</comment>
<dbReference type="Proteomes" id="UP001443914">
    <property type="component" value="Unassembled WGS sequence"/>
</dbReference>
<dbReference type="PROSITE" id="PS01095">
    <property type="entry name" value="GH18_1"/>
    <property type="match status" value="1"/>
</dbReference>
<gene>
    <name evidence="7" type="ORF">RND81_04G169500</name>
</gene>
<reference evidence="7" key="1">
    <citation type="submission" date="2024-03" db="EMBL/GenBank/DDBJ databases">
        <title>WGS assembly of Saponaria officinalis var. Norfolk2.</title>
        <authorList>
            <person name="Jenkins J."/>
            <person name="Shu S."/>
            <person name="Grimwood J."/>
            <person name="Barry K."/>
            <person name="Goodstein D."/>
            <person name="Schmutz J."/>
            <person name="Leebens-Mack J."/>
            <person name="Osbourn A."/>
        </authorList>
    </citation>
    <scope>NUCLEOTIDE SEQUENCE [LARGE SCALE GENOMIC DNA]</scope>
    <source>
        <strain evidence="7">JIC</strain>
    </source>
</reference>
<evidence type="ECO:0000313" key="8">
    <source>
        <dbReference type="Proteomes" id="UP001443914"/>
    </source>
</evidence>
<dbReference type="GO" id="GO:0004553">
    <property type="term" value="F:hydrolase activity, hydrolyzing O-glycosyl compounds"/>
    <property type="evidence" value="ECO:0007669"/>
    <property type="project" value="InterPro"/>
</dbReference>
<dbReference type="PRINTS" id="PR00551">
    <property type="entry name" value="2SGLOBULIN"/>
</dbReference>
<evidence type="ECO:0000313" key="7">
    <source>
        <dbReference type="EMBL" id="KAK9734887.1"/>
    </source>
</evidence>
<keyword evidence="2 3" id="KW-0326">Glycosidase</keyword>
<dbReference type="InterPro" id="IPR001579">
    <property type="entry name" value="Glyco_hydro_18_chit_AS"/>
</dbReference>
<dbReference type="GO" id="GO:0005975">
    <property type="term" value="P:carbohydrate metabolic process"/>
    <property type="evidence" value="ECO:0007669"/>
    <property type="project" value="InterPro"/>
</dbReference>
<evidence type="ECO:0000256" key="1">
    <source>
        <dbReference type="ARBA" id="ARBA00022801"/>
    </source>
</evidence>
<sequence length="300" mass="34014">MNIPMFVTLMLILLSTQKSQAKNSNIFREYIGAEFTNVSFSDVPINPNVVFDFILSFGIDYTTSTSPPSPTNGNFSIFWDSHTLSPSQVSAIKLKHENVRVGLSVGGDSVNNHPAYFDPESVQSWVSNAFTSLKQIILQYGLDGVDIDYEHFKASPKIFAECIGQLITRLKRQKLIKYASIAPFDNQDVQSHYIQLWKRYGHAIDYVNFQFYAYDNTTTIPEFIRYFEEQTRNYKGGKILTSFISDGSKGLPPATTFFPACKLLKKRRQLYGIFVWCADESKPLGFPYEIQSQALLAAPL</sequence>
<keyword evidence="1 3" id="KW-0378">Hydrolase</keyword>
<keyword evidence="5" id="KW-0732">Signal</keyword>
<name>A0AAW1LLW1_SAPOF</name>
<evidence type="ECO:0000256" key="4">
    <source>
        <dbReference type="RuleBase" id="RU004453"/>
    </source>
</evidence>
<comment type="caution">
    <text evidence="7">The sequence shown here is derived from an EMBL/GenBank/DDBJ whole genome shotgun (WGS) entry which is preliminary data.</text>
</comment>
<feature type="chain" id="PRO_5043665499" description="GH18 domain-containing protein" evidence="5">
    <location>
        <begin position="22"/>
        <end position="300"/>
    </location>
</feature>
<feature type="signal peptide" evidence="5">
    <location>
        <begin position="1"/>
        <end position="21"/>
    </location>
</feature>
<proteinExistence type="inferred from homology"/>
<organism evidence="7 8">
    <name type="scientific">Saponaria officinalis</name>
    <name type="common">Common soapwort</name>
    <name type="synonym">Lychnis saponaria</name>
    <dbReference type="NCBI Taxonomy" id="3572"/>
    <lineage>
        <taxon>Eukaryota</taxon>
        <taxon>Viridiplantae</taxon>
        <taxon>Streptophyta</taxon>
        <taxon>Embryophyta</taxon>
        <taxon>Tracheophyta</taxon>
        <taxon>Spermatophyta</taxon>
        <taxon>Magnoliopsida</taxon>
        <taxon>eudicotyledons</taxon>
        <taxon>Gunneridae</taxon>
        <taxon>Pentapetalae</taxon>
        <taxon>Caryophyllales</taxon>
        <taxon>Caryophyllaceae</taxon>
        <taxon>Caryophylleae</taxon>
        <taxon>Saponaria</taxon>
    </lineage>
</organism>
<dbReference type="AlphaFoldDB" id="A0AAW1LLW1"/>
<evidence type="ECO:0000256" key="2">
    <source>
        <dbReference type="ARBA" id="ARBA00023295"/>
    </source>
</evidence>
<feature type="domain" description="GH18" evidence="6">
    <location>
        <begin position="25"/>
        <end position="299"/>
    </location>
</feature>
<keyword evidence="8" id="KW-1185">Reference proteome</keyword>
<dbReference type="InterPro" id="IPR000677">
    <property type="entry name" value="Chitinase-like"/>
</dbReference>
<dbReference type="EMBL" id="JBDFQZ010000004">
    <property type="protein sequence ID" value="KAK9734887.1"/>
    <property type="molecule type" value="Genomic_DNA"/>
</dbReference>
<dbReference type="SUPFAM" id="SSF51445">
    <property type="entry name" value="(Trans)glycosidases"/>
    <property type="match status" value="1"/>
</dbReference>
<protein>
    <recommendedName>
        <fullName evidence="6">GH18 domain-containing protein</fullName>
    </recommendedName>
</protein>
<accession>A0AAW1LLW1</accession>
<dbReference type="PANTHER" id="PTHR46476:SF13">
    <property type="entry name" value="2, PUTATIVE, EXPRESSED-RELATED"/>
    <property type="match status" value="1"/>
</dbReference>
<dbReference type="PANTHER" id="PTHR46476">
    <property type="entry name" value="CHITINASE 2-LIKE"/>
    <property type="match status" value="1"/>
</dbReference>
<evidence type="ECO:0000256" key="3">
    <source>
        <dbReference type="RuleBase" id="RU000489"/>
    </source>
</evidence>